<evidence type="ECO:0000313" key="2">
    <source>
        <dbReference type="EMBL" id="OGC83992.1"/>
    </source>
</evidence>
<gene>
    <name evidence="2" type="ORF">A3D68_00575</name>
</gene>
<dbReference type="STRING" id="1797240.A3D68_00575"/>
<dbReference type="AlphaFoldDB" id="A0A1F4XQI1"/>
<organism evidence="2 3">
    <name type="scientific">Candidatus Adlerbacteria bacterium RIFCSPHIGHO2_02_FULL_52_17</name>
    <dbReference type="NCBI Taxonomy" id="1797240"/>
    <lineage>
        <taxon>Bacteria</taxon>
        <taxon>Candidatus Adleribacteriota</taxon>
    </lineage>
</organism>
<protein>
    <recommendedName>
        <fullName evidence="1">Transposase IS200-like domain-containing protein</fullName>
    </recommendedName>
</protein>
<evidence type="ECO:0000313" key="3">
    <source>
        <dbReference type="Proteomes" id="UP000177564"/>
    </source>
</evidence>
<dbReference type="Pfam" id="PF01797">
    <property type="entry name" value="Y1_Tnp"/>
    <property type="match status" value="1"/>
</dbReference>
<dbReference type="EMBL" id="MEWU01000005">
    <property type="protein sequence ID" value="OGC83992.1"/>
    <property type="molecule type" value="Genomic_DNA"/>
</dbReference>
<comment type="caution">
    <text evidence="2">The sequence shown here is derived from an EMBL/GenBank/DDBJ whole genome shotgun (WGS) entry which is preliminary data.</text>
</comment>
<evidence type="ECO:0000259" key="1">
    <source>
        <dbReference type="SMART" id="SM01321"/>
    </source>
</evidence>
<dbReference type="PANTHER" id="PTHR34322">
    <property type="entry name" value="TRANSPOSASE, Y1_TNP DOMAIN-CONTAINING"/>
    <property type="match status" value="1"/>
</dbReference>
<dbReference type="GO" id="GO:0006313">
    <property type="term" value="P:DNA transposition"/>
    <property type="evidence" value="ECO:0007669"/>
    <property type="project" value="InterPro"/>
</dbReference>
<dbReference type="PANTHER" id="PTHR34322:SF2">
    <property type="entry name" value="TRANSPOSASE IS200-LIKE DOMAIN-CONTAINING PROTEIN"/>
    <property type="match status" value="1"/>
</dbReference>
<dbReference type="SUPFAM" id="SSF143422">
    <property type="entry name" value="Transposase IS200-like"/>
    <property type="match status" value="1"/>
</dbReference>
<proteinExistence type="predicted"/>
<dbReference type="GO" id="GO:0003677">
    <property type="term" value="F:DNA binding"/>
    <property type="evidence" value="ECO:0007669"/>
    <property type="project" value="InterPro"/>
</dbReference>
<dbReference type="GO" id="GO:0004803">
    <property type="term" value="F:transposase activity"/>
    <property type="evidence" value="ECO:0007669"/>
    <property type="project" value="InterPro"/>
</dbReference>
<dbReference type="Gene3D" id="3.30.70.1290">
    <property type="entry name" value="Transposase IS200-like"/>
    <property type="match status" value="1"/>
</dbReference>
<dbReference type="InterPro" id="IPR036515">
    <property type="entry name" value="Transposase_17_sf"/>
</dbReference>
<dbReference type="InterPro" id="IPR002686">
    <property type="entry name" value="Transposase_17"/>
</dbReference>
<name>A0A1F4XQI1_9BACT</name>
<dbReference type="Proteomes" id="UP000177564">
    <property type="component" value="Unassembled WGS sequence"/>
</dbReference>
<dbReference type="SMART" id="SM01321">
    <property type="entry name" value="Y1_Tnp"/>
    <property type="match status" value="1"/>
</dbReference>
<sequence length="220" mass="25741">MQRKFAFVPGEYYHIYNRGVEKRTIFQEDTDWKRFQSLLHLCNGAKPLVYKDIQGSPLESDVGKRILSILAYSLMPNHFHLIVREDQKGGASRFLGRLLTAHSMYFNQKYERSGGLFCKPFRARHVDNDDYFRWLFSYVHLNPLNLFEPSWKERGLTDVVGAIAFIKRFRYSSYEDYFHSGRKEGVILAKDVLPTGVSALESVEEMLMEFKSFQGESLEK</sequence>
<feature type="domain" description="Transposase IS200-like" evidence="1">
    <location>
        <begin position="8"/>
        <end position="142"/>
    </location>
</feature>
<accession>A0A1F4XQI1</accession>
<reference evidence="2 3" key="1">
    <citation type="journal article" date="2016" name="Nat. Commun.">
        <title>Thousands of microbial genomes shed light on interconnected biogeochemical processes in an aquifer system.</title>
        <authorList>
            <person name="Anantharaman K."/>
            <person name="Brown C.T."/>
            <person name="Hug L.A."/>
            <person name="Sharon I."/>
            <person name="Castelle C.J."/>
            <person name="Probst A.J."/>
            <person name="Thomas B.C."/>
            <person name="Singh A."/>
            <person name="Wilkins M.J."/>
            <person name="Karaoz U."/>
            <person name="Brodie E.L."/>
            <person name="Williams K.H."/>
            <person name="Hubbard S.S."/>
            <person name="Banfield J.F."/>
        </authorList>
    </citation>
    <scope>NUCLEOTIDE SEQUENCE [LARGE SCALE GENOMIC DNA]</scope>
</reference>